<dbReference type="Proteomes" id="UP001177003">
    <property type="component" value="Chromosome 7"/>
</dbReference>
<dbReference type="PANTHER" id="PTHR31704">
    <property type="entry name" value="MYB/SANT-LIKE DNA-BINDING DOMAIN PROTEIN-RELATED"/>
    <property type="match status" value="1"/>
</dbReference>
<reference evidence="1" key="1">
    <citation type="submission" date="2023-04" db="EMBL/GenBank/DDBJ databases">
        <authorList>
            <person name="Vijverberg K."/>
            <person name="Xiong W."/>
            <person name="Schranz E."/>
        </authorList>
    </citation>
    <scope>NUCLEOTIDE SEQUENCE</scope>
</reference>
<evidence type="ECO:0000313" key="1">
    <source>
        <dbReference type="EMBL" id="CAI9293737.1"/>
    </source>
</evidence>
<dbReference type="EMBL" id="OX465083">
    <property type="protein sequence ID" value="CAI9293737.1"/>
    <property type="molecule type" value="Genomic_DNA"/>
</dbReference>
<organism evidence="1 2">
    <name type="scientific">Lactuca saligna</name>
    <name type="common">Willowleaf lettuce</name>
    <dbReference type="NCBI Taxonomy" id="75948"/>
    <lineage>
        <taxon>Eukaryota</taxon>
        <taxon>Viridiplantae</taxon>
        <taxon>Streptophyta</taxon>
        <taxon>Embryophyta</taxon>
        <taxon>Tracheophyta</taxon>
        <taxon>Spermatophyta</taxon>
        <taxon>Magnoliopsida</taxon>
        <taxon>eudicotyledons</taxon>
        <taxon>Gunneridae</taxon>
        <taxon>Pentapetalae</taxon>
        <taxon>asterids</taxon>
        <taxon>campanulids</taxon>
        <taxon>Asterales</taxon>
        <taxon>Asteraceae</taxon>
        <taxon>Cichorioideae</taxon>
        <taxon>Cichorieae</taxon>
        <taxon>Lactucinae</taxon>
        <taxon>Lactuca</taxon>
    </lineage>
</organism>
<proteinExistence type="predicted"/>
<sequence length="322" mass="36607">MQTDVPLPRDEVSTLSTNSDDRVIDIHGKGLKHNAITTTHEKYQVVTWVEKSMVHIDKHPQSESPLSTTCSLGFNRIVVVTQVVQIMQIPVGDVVNVIGVGWANIGCMSGAIFTVQESNISRKTIKVEIRGTLSQVQATQQLIQARDSFIFFFYKAKTAPGRASFKPVKQFRRAKIHSKEFQLKRDLNTNAFSVDSKQMKNYFDELKSKYRAWVSLKNKYDPSTDMFYLTDKEWETEIKKNKCIETLRNVPLLFPDLCALLFDGAISTAFFQTGVDQHLTGLKPGNGFFFFFERICVHFSYLFVLSTYTALEMGPGLQSVFL</sequence>
<keyword evidence="2" id="KW-1185">Reference proteome</keyword>
<protein>
    <submittedName>
        <fullName evidence="1">Uncharacterized protein</fullName>
    </submittedName>
</protein>
<name>A0AA35ZL97_LACSI</name>
<dbReference type="AlphaFoldDB" id="A0AA35ZL97"/>
<accession>A0AA35ZL97</accession>
<evidence type="ECO:0000313" key="2">
    <source>
        <dbReference type="Proteomes" id="UP001177003"/>
    </source>
</evidence>
<gene>
    <name evidence="1" type="ORF">LSALG_LOCUS32753</name>
</gene>
<dbReference type="PANTHER" id="PTHR31704:SF33">
    <property type="entry name" value="L10-INTERACTING MYB DOMAIN-CONTAINING PROTEIN"/>
    <property type="match status" value="1"/>
</dbReference>